<organism evidence="1">
    <name type="scientific">Arundo donax</name>
    <name type="common">Giant reed</name>
    <name type="synonym">Donax arundinaceus</name>
    <dbReference type="NCBI Taxonomy" id="35708"/>
    <lineage>
        <taxon>Eukaryota</taxon>
        <taxon>Viridiplantae</taxon>
        <taxon>Streptophyta</taxon>
        <taxon>Embryophyta</taxon>
        <taxon>Tracheophyta</taxon>
        <taxon>Spermatophyta</taxon>
        <taxon>Magnoliopsida</taxon>
        <taxon>Liliopsida</taxon>
        <taxon>Poales</taxon>
        <taxon>Poaceae</taxon>
        <taxon>PACMAD clade</taxon>
        <taxon>Arundinoideae</taxon>
        <taxon>Arundineae</taxon>
        <taxon>Arundo</taxon>
    </lineage>
</organism>
<name>A0A0A8XWX8_ARUDO</name>
<accession>A0A0A8XWX8</accession>
<proteinExistence type="predicted"/>
<reference evidence="1" key="1">
    <citation type="submission" date="2014-09" db="EMBL/GenBank/DDBJ databases">
        <authorList>
            <person name="Magalhaes I.L.F."/>
            <person name="Oliveira U."/>
            <person name="Santos F.R."/>
            <person name="Vidigal T.H.D.A."/>
            <person name="Brescovit A.D."/>
            <person name="Santos A.J."/>
        </authorList>
    </citation>
    <scope>NUCLEOTIDE SEQUENCE</scope>
    <source>
        <tissue evidence="1">Shoot tissue taken approximately 20 cm above the soil surface</tissue>
    </source>
</reference>
<dbReference type="AlphaFoldDB" id="A0A0A8XWX8"/>
<dbReference type="EMBL" id="GBRH01280755">
    <property type="protein sequence ID" value="JAD17140.1"/>
    <property type="molecule type" value="Transcribed_RNA"/>
</dbReference>
<evidence type="ECO:0000313" key="1">
    <source>
        <dbReference type="EMBL" id="JAD17140.1"/>
    </source>
</evidence>
<sequence>MGMFLINETEASFGVIAMDGSSTIVLEMKHSISITFSPVVDVGL</sequence>
<protein>
    <submittedName>
        <fullName evidence="1">Uncharacterized protein</fullName>
    </submittedName>
</protein>
<reference evidence="1" key="2">
    <citation type="journal article" date="2015" name="Data Brief">
        <title>Shoot transcriptome of the giant reed, Arundo donax.</title>
        <authorList>
            <person name="Barrero R.A."/>
            <person name="Guerrero F.D."/>
            <person name="Moolhuijzen P."/>
            <person name="Goolsby J.A."/>
            <person name="Tidwell J."/>
            <person name="Bellgard S.E."/>
            <person name="Bellgard M.I."/>
        </authorList>
    </citation>
    <scope>NUCLEOTIDE SEQUENCE</scope>
    <source>
        <tissue evidence="1">Shoot tissue taken approximately 20 cm above the soil surface</tissue>
    </source>
</reference>